<dbReference type="GO" id="GO:0071973">
    <property type="term" value="P:bacterial-type flagellum-dependent cell motility"/>
    <property type="evidence" value="ECO:0007669"/>
    <property type="project" value="InterPro"/>
</dbReference>
<comment type="caution">
    <text evidence="5">The sequence shown here is derived from an EMBL/GenBank/DDBJ whole genome shotgun (WGS) entry which is preliminary data.</text>
</comment>
<keyword evidence="5" id="KW-0969">Cilium</keyword>
<accession>A0A3D9HST0</accession>
<keyword evidence="5" id="KW-0282">Flagellum</keyword>
<dbReference type="GO" id="GO:0009425">
    <property type="term" value="C:bacterial-type flagellum basal body"/>
    <property type="evidence" value="ECO:0007669"/>
    <property type="project" value="UniProtKB-SubCell"/>
</dbReference>
<evidence type="ECO:0000256" key="4">
    <source>
        <dbReference type="HAMAP-Rule" id="MF_00724"/>
    </source>
</evidence>
<protein>
    <recommendedName>
        <fullName evidence="4">Flagellar hook-basal body complex protein FliE</fullName>
    </recommendedName>
</protein>
<dbReference type="HAMAP" id="MF_00724">
    <property type="entry name" value="FliE"/>
    <property type="match status" value="1"/>
</dbReference>
<dbReference type="GO" id="GO:0003774">
    <property type="term" value="F:cytoskeletal motor activity"/>
    <property type="evidence" value="ECO:0007669"/>
    <property type="project" value="InterPro"/>
</dbReference>
<evidence type="ECO:0000256" key="1">
    <source>
        <dbReference type="ARBA" id="ARBA00004117"/>
    </source>
</evidence>
<keyword evidence="5" id="KW-0966">Cell projection</keyword>
<dbReference type="RefSeq" id="WP_115936007.1">
    <property type="nucleotide sequence ID" value="NZ_QRDW01000002.1"/>
</dbReference>
<dbReference type="InterPro" id="IPR001624">
    <property type="entry name" value="FliE"/>
</dbReference>
<dbReference type="OrthoDB" id="8481852at2"/>
<keyword evidence="3 4" id="KW-0975">Bacterial flagellum</keyword>
<dbReference type="PRINTS" id="PR01006">
    <property type="entry name" value="FLGHOOKFLIE"/>
</dbReference>
<evidence type="ECO:0000256" key="3">
    <source>
        <dbReference type="ARBA" id="ARBA00023143"/>
    </source>
</evidence>
<name>A0A3D9HST0_9PROT</name>
<evidence type="ECO:0000313" key="5">
    <source>
        <dbReference type="EMBL" id="RED52475.1"/>
    </source>
</evidence>
<proteinExistence type="inferred from homology"/>
<sequence length="105" mass="11197">MAINPADVAAAYRTNALNAIKGAEPKSSGSVDAGTHFMNMVKDFGQQTIDANRGAEKMSMEAVAGRAELSDVVTAVAHAETTLKTVVTVRDRIISAYQEIMRMPI</sequence>
<dbReference type="GO" id="GO:0005198">
    <property type="term" value="F:structural molecule activity"/>
    <property type="evidence" value="ECO:0007669"/>
    <property type="project" value="InterPro"/>
</dbReference>
<gene>
    <name evidence="4" type="primary">fliE</name>
    <name evidence="5" type="ORF">DFP90_102496</name>
</gene>
<dbReference type="AlphaFoldDB" id="A0A3D9HST0"/>
<dbReference type="PANTHER" id="PTHR34653">
    <property type="match status" value="1"/>
</dbReference>
<keyword evidence="6" id="KW-1185">Reference proteome</keyword>
<dbReference type="Proteomes" id="UP000256845">
    <property type="component" value="Unassembled WGS sequence"/>
</dbReference>
<dbReference type="PANTHER" id="PTHR34653:SF1">
    <property type="entry name" value="FLAGELLAR HOOK-BASAL BODY COMPLEX PROTEIN FLIE"/>
    <property type="match status" value="1"/>
</dbReference>
<dbReference type="EMBL" id="QRDW01000002">
    <property type="protein sequence ID" value="RED52475.1"/>
    <property type="molecule type" value="Genomic_DNA"/>
</dbReference>
<dbReference type="Pfam" id="PF02049">
    <property type="entry name" value="FliE"/>
    <property type="match status" value="1"/>
</dbReference>
<comment type="subcellular location">
    <subcellularLocation>
        <location evidence="1 4">Bacterial flagellum basal body</location>
    </subcellularLocation>
</comment>
<reference evidence="5 6" key="1">
    <citation type="submission" date="2018-07" db="EMBL/GenBank/DDBJ databases">
        <title>Genomic Encyclopedia of Type Strains, Phase III (KMG-III): the genomes of soil and plant-associated and newly described type strains.</title>
        <authorList>
            <person name="Whitman W."/>
        </authorList>
    </citation>
    <scope>NUCLEOTIDE SEQUENCE [LARGE SCALE GENOMIC DNA]</scope>
    <source>
        <strain evidence="5 6">CECT 8488</strain>
    </source>
</reference>
<evidence type="ECO:0000256" key="2">
    <source>
        <dbReference type="ARBA" id="ARBA00009272"/>
    </source>
</evidence>
<comment type="similarity">
    <text evidence="2 4">Belongs to the FliE family.</text>
</comment>
<organism evidence="5 6">
    <name type="scientific">Aestuariispira insulae</name>
    <dbReference type="NCBI Taxonomy" id="1461337"/>
    <lineage>
        <taxon>Bacteria</taxon>
        <taxon>Pseudomonadati</taxon>
        <taxon>Pseudomonadota</taxon>
        <taxon>Alphaproteobacteria</taxon>
        <taxon>Rhodospirillales</taxon>
        <taxon>Kiloniellaceae</taxon>
        <taxon>Aestuariispira</taxon>
    </lineage>
</organism>
<evidence type="ECO:0000313" key="6">
    <source>
        <dbReference type="Proteomes" id="UP000256845"/>
    </source>
</evidence>